<dbReference type="GO" id="GO:0042910">
    <property type="term" value="F:xenobiotic transmembrane transporter activity"/>
    <property type="evidence" value="ECO:0007669"/>
    <property type="project" value="InterPro"/>
</dbReference>
<dbReference type="GO" id="GO:0016020">
    <property type="term" value="C:membrane"/>
    <property type="evidence" value="ECO:0007669"/>
    <property type="project" value="UniProtKB-SubCell"/>
</dbReference>
<keyword evidence="3 6" id="KW-0812">Transmembrane</keyword>
<evidence type="ECO:0000313" key="8">
    <source>
        <dbReference type="RefSeq" id="XP_039134610.1"/>
    </source>
</evidence>
<keyword evidence="5 6" id="KW-0472">Membrane</keyword>
<protein>
    <recommendedName>
        <fullName evidence="6">Protein DETOXIFICATION</fullName>
    </recommendedName>
    <alternativeName>
        <fullName evidence="6">Multidrug and toxic compound extrusion protein</fullName>
    </alternativeName>
</protein>
<dbReference type="CDD" id="cd13136">
    <property type="entry name" value="MATE_DinF_like"/>
    <property type="match status" value="1"/>
</dbReference>
<reference evidence="8" key="1">
    <citation type="submission" date="2025-08" db="UniProtKB">
        <authorList>
            <consortium name="RefSeq"/>
        </authorList>
    </citation>
    <scope>IDENTIFICATION</scope>
</reference>
<evidence type="ECO:0000313" key="7">
    <source>
        <dbReference type="Proteomes" id="UP001515500"/>
    </source>
</evidence>
<comment type="caution">
    <text evidence="6">Lacks conserved residue(s) required for the propagation of feature annotation.</text>
</comment>
<evidence type="ECO:0000256" key="5">
    <source>
        <dbReference type="ARBA" id="ARBA00023136"/>
    </source>
</evidence>
<dbReference type="RefSeq" id="XP_039134610.1">
    <property type="nucleotide sequence ID" value="XM_039278676.1"/>
</dbReference>
<feature type="transmembrane region" description="Helical" evidence="6">
    <location>
        <begin position="230"/>
        <end position="255"/>
    </location>
</feature>
<proteinExistence type="inferred from homology"/>
<dbReference type="PANTHER" id="PTHR42893">
    <property type="entry name" value="PROTEIN DETOXIFICATION 44, CHLOROPLASTIC-RELATED"/>
    <property type="match status" value="1"/>
</dbReference>
<accession>A0AB40C482</accession>
<feature type="transmembrane region" description="Helical" evidence="6">
    <location>
        <begin position="301"/>
        <end position="320"/>
    </location>
</feature>
<dbReference type="GO" id="GO:0015297">
    <property type="term" value="F:antiporter activity"/>
    <property type="evidence" value="ECO:0007669"/>
    <property type="project" value="InterPro"/>
</dbReference>
<comment type="subcellular location">
    <subcellularLocation>
        <location evidence="1">Membrane</location>
        <topology evidence="1">Multi-pass membrane protein</topology>
    </subcellularLocation>
</comment>
<name>A0AB40C482_DIOCR</name>
<gene>
    <name evidence="8" type="primary">LOC120271980</name>
</gene>
<feature type="transmembrane region" description="Helical" evidence="6">
    <location>
        <begin position="540"/>
        <end position="564"/>
    </location>
</feature>
<evidence type="ECO:0000256" key="2">
    <source>
        <dbReference type="ARBA" id="ARBA00010199"/>
    </source>
</evidence>
<evidence type="ECO:0000256" key="3">
    <source>
        <dbReference type="ARBA" id="ARBA00022692"/>
    </source>
</evidence>
<feature type="transmembrane region" description="Helical" evidence="6">
    <location>
        <begin position="326"/>
        <end position="348"/>
    </location>
</feature>
<evidence type="ECO:0000256" key="1">
    <source>
        <dbReference type="ARBA" id="ARBA00004141"/>
    </source>
</evidence>
<dbReference type="GeneID" id="120271980"/>
<dbReference type="NCBIfam" id="TIGR00797">
    <property type="entry name" value="matE"/>
    <property type="match status" value="1"/>
</dbReference>
<dbReference type="InterPro" id="IPR002528">
    <property type="entry name" value="MATE_fam"/>
</dbReference>
<evidence type="ECO:0000256" key="6">
    <source>
        <dbReference type="RuleBase" id="RU004914"/>
    </source>
</evidence>
<feature type="transmembrane region" description="Helical" evidence="6">
    <location>
        <begin position="445"/>
        <end position="466"/>
    </location>
</feature>
<evidence type="ECO:0000256" key="4">
    <source>
        <dbReference type="ARBA" id="ARBA00022989"/>
    </source>
</evidence>
<dbReference type="Pfam" id="PF01554">
    <property type="entry name" value="MatE"/>
    <property type="match status" value="2"/>
</dbReference>
<feature type="transmembrane region" description="Helical" evidence="6">
    <location>
        <begin position="409"/>
        <end position="433"/>
    </location>
</feature>
<sequence>MKAVQQNGLFSGLAAGGFDGEAKNKRKYFPVSRCSVNIKRKDVKGVSSINTLKSSCLGSHHSELCSSSAACRKRVLTVNCSQSCSDYDKGPYNANTQNADHLFGSFKDGILKLFRSPLDRADSGDVKSELVLLALPAVVGQALDPLAQLLETAYIGRLGPLELASAGISISIFNIISKIFNVPLLSITTSFVAEDIAKNPTRQHVENYEHGETLNEVGARMRLPSVSTALLLAAAIGTIEALALYFGAGIFLSMMGISTISPMRYAAQQFLSLRALGAPAVVITLAVQGVFRGFKDTKTPLLCIGLGNLSSVILLPLLVYNFRLGIIGAAFATIASQYITTLSLMWCLSKRAVILPPKFGDLQFEGYMKSGGYMLGRTLSILLTLTFGTSMAAQLGPLAMAAHQICLQVWLAVSLLSDALAVSAQALIASSIARFDYDRVKEITYYVLKLGVFAGIALAIVISASYSNIAELFTKDAEVLQIVKSGVLFVCITQPINSLAFIFDGLHYGVSDFSYAAYSSMMVGVMSSICLLYAPSFFGIAGVWMGLTLLMALRMVAGIMRLCWKGGPWWFLQSATEVSKVTS</sequence>
<dbReference type="AlphaFoldDB" id="A0AB40C482"/>
<dbReference type="Proteomes" id="UP001515500">
    <property type="component" value="Chromosome 11"/>
</dbReference>
<dbReference type="PANTHER" id="PTHR42893:SF45">
    <property type="entry name" value="PROTEIN DETOXIFICATION 45, CHLOROPLASTIC"/>
    <property type="match status" value="1"/>
</dbReference>
<comment type="similarity">
    <text evidence="2 6">Belongs to the multi antimicrobial extrusion (MATE) (TC 2.A.66.1) family.</text>
</comment>
<organism evidence="7 8">
    <name type="scientific">Dioscorea cayennensis subsp. rotundata</name>
    <name type="common">White Guinea yam</name>
    <name type="synonym">Dioscorea rotundata</name>
    <dbReference type="NCBI Taxonomy" id="55577"/>
    <lineage>
        <taxon>Eukaryota</taxon>
        <taxon>Viridiplantae</taxon>
        <taxon>Streptophyta</taxon>
        <taxon>Embryophyta</taxon>
        <taxon>Tracheophyta</taxon>
        <taxon>Spermatophyta</taxon>
        <taxon>Magnoliopsida</taxon>
        <taxon>Liliopsida</taxon>
        <taxon>Dioscoreales</taxon>
        <taxon>Dioscoreaceae</taxon>
        <taxon>Dioscorea</taxon>
    </lineage>
</organism>
<keyword evidence="7" id="KW-1185">Reference proteome</keyword>
<feature type="transmembrane region" description="Helical" evidence="6">
    <location>
        <begin position="379"/>
        <end position="403"/>
    </location>
</feature>
<dbReference type="InterPro" id="IPR044644">
    <property type="entry name" value="DinF-like"/>
</dbReference>
<feature type="transmembrane region" description="Helical" evidence="6">
    <location>
        <begin position="275"/>
        <end position="294"/>
    </location>
</feature>
<keyword evidence="4 6" id="KW-1133">Transmembrane helix</keyword>